<keyword evidence="1" id="KW-0732">Signal</keyword>
<proteinExistence type="predicted"/>
<dbReference type="GO" id="GO:0016491">
    <property type="term" value="F:oxidoreductase activity"/>
    <property type="evidence" value="ECO:0007669"/>
    <property type="project" value="InterPro"/>
</dbReference>
<dbReference type="Proteomes" id="UP001214530">
    <property type="component" value="Chromosome"/>
</dbReference>
<evidence type="ECO:0000259" key="2">
    <source>
        <dbReference type="PROSITE" id="PS51352"/>
    </source>
</evidence>
<name>A0AAJ6B773_9SPHI</name>
<dbReference type="InterPro" id="IPR036249">
    <property type="entry name" value="Thioredoxin-like_sf"/>
</dbReference>
<feature type="signal peptide" evidence="1">
    <location>
        <begin position="1"/>
        <end position="22"/>
    </location>
</feature>
<evidence type="ECO:0000313" key="3">
    <source>
        <dbReference type="EMBL" id="WEK19935.1"/>
    </source>
</evidence>
<gene>
    <name evidence="3" type="ORF">P0Y49_02055</name>
</gene>
<evidence type="ECO:0000313" key="4">
    <source>
        <dbReference type="Proteomes" id="UP001214530"/>
    </source>
</evidence>
<dbReference type="InterPro" id="IPR000866">
    <property type="entry name" value="AhpC/TSA"/>
</dbReference>
<dbReference type="GO" id="GO:0016209">
    <property type="term" value="F:antioxidant activity"/>
    <property type="evidence" value="ECO:0007669"/>
    <property type="project" value="InterPro"/>
</dbReference>
<sequence>MKLNTNSILTFVLALAPFLGVAQNNIDFKPGTFTLNGKVADSKGIVDNLVYLQFKQNGKEIKDSTQLINGTYSFKGLISYPSKATIQLKVADSVEQYHKQTRLLKDYSHEFYIDAGKLTAVSAGKLNKTTISGSAADSDRQNLKAKLAPLYQASSELYAQEGSLAYKNKDSLAIASFTKKSTAIQDQIDAVKKDFMFSHPQSGMMLDMLNEYTRTILEPSEIEPLFKKIQPALKSSLEGKLYAARIERSKNTAIGALPPDFVLKDRDGKKIRLTSLKGKLVLLDFWGSWCFPCRQTHPHLRELYATYKAKGFEILGVANERGTPEEQYKKWTTALEEDKMSWINVLSEKAEQGKPAVPGLYNIMAYPTKILINRDGKIAKIFVGSGTASAQALDQMIKELL</sequence>
<dbReference type="AlphaFoldDB" id="A0AAJ6B773"/>
<feature type="domain" description="Thioredoxin" evidence="2">
    <location>
        <begin position="252"/>
        <end position="401"/>
    </location>
</feature>
<reference evidence="3" key="1">
    <citation type="submission" date="2023-03" db="EMBL/GenBank/DDBJ databases">
        <title>Andean soil-derived lignocellulolytic bacterial consortium as a source of novel taxa and putative plastic-active enzymes.</title>
        <authorList>
            <person name="Diaz-Garcia L."/>
            <person name="Chuvochina M."/>
            <person name="Feuerriegel G."/>
            <person name="Bunk B."/>
            <person name="Sproer C."/>
            <person name="Streit W.R."/>
            <person name="Rodriguez L.M."/>
            <person name="Overmann J."/>
            <person name="Jimenez D.J."/>
        </authorList>
    </citation>
    <scope>NUCLEOTIDE SEQUENCE</scope>
    <source>
        <strain evidence="3">MAG 3858</strain>
    </source>
</reference>
<dbReference type="PANTHER" id="PTHR42852">
    <property type="entry name" value="THIOL:DISULFIDE INTERCHANGE PROTEIN DSBE"/>
    <property type="match status" value="1"/>
</dbReference>
<feature type="chain" id="PRO_5042522792" evidence="1">
    <location>
        <begin position="23"/>
        <end position="401"/>
    </location>
</feature>
<dbReference type="EMBL" id="CP119313">
    <property type="protein sequence ID" value="WEK19935.1"/>
    <property type="molecule type" value="Genomic_DNA"/>
</dbReference>
<organism evidence="3 4">
    <name type="scientific">Candidatus Pedobacter colombiensis</name>
    <dbReference type="NCBI Taxonomy" id="3121371"/>
    <lineage>
        <taxon>Bacteria</taxon>
        <taxon>Pseudomonadati</taxon>
        <taxon>Bacteroidota</taxon>
        <taxon>Sphingobacteriia</taxon>
        <taxon>Sphingobacteriales</taxon>
        <taxon>Sphingobacteriaceae</taxon>
        <taxon>Pedobacter</taxon>
    </lineage>
</organism>
<dbReference type="Pfam" id="PF00578">
    <property type="entry name" value="AhpC-TSA"/>
    <property type="match status" value="1"/>
</dbReference>
<dbReference type="InterPro" id="IPR025380">
    <property type="entry name" value="DUF4369"/>
</dbReference>
<dbReference type="Pfam" id="PF14289">
    <property type="entry name" value="DUF4369"/>
    <property type="match status" value="1"/>
</dbReference>
<accession>A0AAJ6B773</accession>
<dbReference type="PANTHER" id="PTHR42852:SF13">
    <property type="entry name" value="PROTEIN DIPZ"/>
    <property type="match status" value="1"/>
</dbReference>
<dbReference type="InterPro" id="IPR013766">
    <property type="entry name" value="Thioredoxin_domain"/>
</dbReference>
<dbReference type="InterPro" id="IPR050553">
    <property type="entry name" value="Thioredoxin_ResA/DsbE_sf"/>
</dbReference>
<dbReference type="PROSITE" id="PS51352">
    <property type="entry name" value="THIOREDOXIN_2"/>
    <property type="match status" value="1"/>
</dbReference>
<dbReference type="CDD" id="cd02966">
    <property type="entry name" value="TlpA_like_family"/>
    <property type="match status" value="1"/>
</dbReference>
<protein>
    <submittedName>
        <fullName evidence="3">TlpA disulfide reductase family protein</fullName>
    </submittedName>
</protein>
<dbReference type="Gene3D" id="3.40.30.10">
    <property type="entry name" value="Glutaredoxin"/>
    <property type="match status" value="1"/>
</dbReference>
<dbReference type="SUPFAM" id="SSF52833">
    <property type="entry name" value="Thioredoxin-like"/>
    <property type="match status" value="1"/>
</dbReference>
<evidence type="ECO:0000256" key="1">
    <source>
        <dbReference type="SAM" id="SignalP"/>
    </source>
</evidence>